<dbReference type="InterPro" id="IPR037069">
    <property type="entry name" value="AcylCoA_DH/ox_N_sf"/>
</dbReference>
<gene>
    <name evidence="2" type="ORF">A3C04_00660</name>
</gene>
<reference evidence="2 3" key="1">
    <citation type="journal article" date="2016" name="Nat. Commun.">
        <title>Thousands of microbial genomes shed light on interconnected biogeochemical processes in an aquifer system.</title>
        <authorList>
            <person name="Anantharaman K."/>
            <person name="Brown C.T."/>
            <person name="Hug L.A."/>
            <person name="Sharon I."/>
            <person name="Castelle C.J."/>
            <person name="Probst A.J."/>
            <person name="Thomas B.C."/>
            <person name="Singh A."/>
            <person name="Wilkins M.J."/>
            <person name="Karaoz U."/>
            <person name="Brodie E.L."/>
            <person name="Williams K.H."/>
            <person name="Hubbard S.S."/>
            <person name="Banfield J.F."/>
        </authorList>
    </citation>
    <scope>NUCLEOTIDE SEQUENCE [LARGE SCALE GENOMIC DNA]</scope>
</reference>
<proteinExistence type="predicted"/>
<comment type="caution">
    <text evidence="2">The sequence shown here is derived from an EMBL/GenBank/DDBJ whole genome shotgun (WGS) entry which is preliminary data.</text>
</comment>
<dbReference type="PANTHER" id="PTHR43884:SF12">
    <property type="entry name" value="ISOVALERYL-COA DEHYDROGENASE, MITOCHONDRIAL-RELATED"/>
    <property type="match status" value="1"/>
</dbReference>
<dbReference type="InterPro" id="IPR009100">
    <property type="entry name" value="AcylCoA_DH/oxidase_NM_dom_sf"/>
</dbReference>
<dbReference type="Proteomes" id="UP000178092">
    <property type="component" value="Unassembled WGS sequence"/>
</dbReference>
<dbReference type="Gene3D" id="2.40.110.10">
    <property type="entry name" value="Butyryl-CoA Dehydrogenase, subunit A, domain 2"/>
    <property type="match status" value="1"/>
</dbReference>
<dbReference type="SUPFAM" id="SSF56645">
    <property type="entry name" value="Acyl-CoA dehydrogenase NM domain-like"/>
    <property type="match status" value="1"/>
</dbReference>
<organism evidence="2 3">
    <name type="scientific">Candidatus Wildermuthbacteria bacterium RIFCSPHIGHO2_02_FULL_45_25</name>
    <dbReference type="NCBI Taxonomy" id="1802450"/>
    <lineage>
        <taxon>Bacteria</taxon>
        <taxon>Candidatus Wildermuthiibacteriota</taxon>
    </lineage>
</organism>
<dbReference type="InterPro" id="IPR036250">
    <property type="entry name" value="AcylCo_DH-like_C"/>
</dbReference>
<dbReference type="SUPFAM" id="SSF47203">
    <property type="entry name" value="Acyl-CoA dehydrogenase C-terminal domain-like"/>
    <property type="match status" value="1"/>
</dbReference>
<dbReference type="Gene3D" id="1.20.140.10">
    <property type="entry name" value="Butyryl-CoA Dehydrogenase, subunit A, domain 3"/>
    <property type="match status" value="1"/>
</dbReference>
<dbReference type="PANTHER" id="PTHR43884">
    <property type="entry name" value="ACYL-COA DEHYDROGENASE"/>
    <property type="match status" value="1"/>
</dbReference>
<evidence type="ECO:0000313" key="3">
    <source>
        <dbReference type="Proteomes" id="UP000178092"/>
    </source>
</evidence>
<accession>A0A1G2R3N0</accession>
<evidence type="ECO:0000259" key="1">
    <source>
        <dbReference type="Pfam" id="PF02771"/>
    </source>
</evidence>
<name>A0A1G2R3N0_9BACT</name>
<sequence>MVTVTMSHPKQYVSRAVLEEATRILYQGKPLSGLQEMRLVVAMQRANPELSVEGWADATFPVKNFRILAMNGLMGLTVPQRYGGMGASLVEHMEALYELALYKPGVALAYCMSTTACAILASVAPESLKAQILPQAARGAFISSATSEPGLTLQAAGSQMKAVYSPVPGGYRYRAEKWFCSGASNAQEFSAMGRVEGTNELMLAIIPAGKEVRIVRRWADGDPLAMRETGSDTVEFANVFVPDEMVVCRGRSFLPEFRRFACGYAVIYGAIGSAALQYVEGILAEDEQKAERFQSQVQQMTMLVIASEQAWMAAAEALERNDSLAAIKIAQAKLTCVENSLSVLKIAMGIEGGVSILAARSPLANSWREIAVGIVQPPSTDRCQWVLDEYNGGRGIRSLLEII</sequence>
<evidence type="ECO:0000313" key="2">
    <source>
        <dbReference type="EMBL" id="OHA66681.1"/>
    </source>
</evidence>
<dbReference type="AlphaFoldDB" id="A0A1G2R3N0"/>
<dbReference type="GO" id="GO:0050660">
    <property type="term" value="F:flavin adenine dinucleotide binding"/>
    <property type="evidence" value="ECO:0007669"/>
    <property type="project" value="InterPro"/>
</dbReference>
<protein>
    <recommendedName>
        <fullName evidence="1">Acyl-CoA dehydrogenase/oxidase N-terminal domain-containing protein</fullName>
    </recommendedName>
</protein>
<dbReference type="EMBL" id="MHTV01000026">
    <property type="protein sequence ID" value="OHA66681.1"/>
    <property type="molecule type" value="Genomic_DNA"/>
</dbReference>
<dbReference type="InterPro" id="IPR013786">
    <property type="entry name" value="AcylCoA_DH/ox_N"/>
</dbReference>
<dbReference type="GO" id="GO:0008470">
    <property type="term" value="F:3-methylbutanoyl-CoA dehydrogenase activity"/>
    <property type="evidence" value="ECO:0007669"/>
    <property type="project" value="TreeGrafter"/>
</dbReference>
<dbReference type="Gene3D" id="1.10.540.10">
    <property type="entry name" value="Acyl-CoA dehydrogenase/oxidase, N-terminal domain"/>
    <property type="match status" value="1"/>
</dbReference>
<dbReference type="GO" id="GO:0006552">
    <property type="term" value="P:L-leucine catabolic process"/>
    <property type="evidence" value="ECO:0007669"/>
    <property type="project" value="TreeGrafter"/>
</dbReference>
<dbReference type="InterPro" id="IPR046373">
    <property type="entry name" value="Acyl-CoA_Oxase/DH_mid-dom_sf"/>
</dbReference>
<feature type="domain" description="Acyl-CoA dehydrogenase/oxidase N-terminal" evidence="1">
    <location>
        <begin position="55"/>
        <end position="139"/>
    </location>
</feature>
<dbReference type="Pfam" id="PF02771">
    <property type="entry name" value="Acyl-CoA_dh_N"/>
    <property type="match status" value="1"/>
</dbReference>